<evidence type="ECO:0000313" key="2">
    <source>
        <dbReference type="EMBL" id="KFI27779.1"/>
    </source>
</evidence>
<evidence type="ECO:0008006" key="4">
    <source>
        <dbReference type="Google" id="ProtNLM"/>
    </source>
</evidence>
<feature type="region of interest" description="Disordered" evidence="1">
    <location>
        <begin position="319"/>
        <end position="341"/>
    </location>
</feature>
<comment type="caution">
    <text evidence="2">The sequence shown here is derived from an EMBL/GenBank/DDBJ whole genome shotgun (WGS) entry which is preliminary data.</text>
</comment>
<dbReference type="InterPro" id="IPR036179">
    <property type="entry name" value="Ig-like_dom_sf"/>
</dbReference>
<accession>A0A086Y0H9</accession>
<organism evidence="2 3">
    <name type="scientific">Haematobacter massiliensis</name>
    <dbReference type="NCBI Taxonomy" id="195105"/>
    <lineage>
        <taxon>Bacteria</taxon>
        <taxon>Pseudomonadati</taxon>
        <taxon>Pseudomonadota</taxon>
        <taxon>Alphaproteobacteria</taxon>
        <taxon>Rhodobacterales</taxon>
        <taxon>Paracoccaceae</taxon>
        <taxon>Haematobacter</taxon>
    </lineage>
</organism>
<sequence length="700" mass="72798">MARFLPFLVGGKKTKVVPVVAPELIVGNIVLVGSSIEHVPGEWEPGVDVEGEYVRRANGTGPWLATGITSGPYIAQTVADVVTWREIGTDANGGRTTVYAQPFATVYAEPVVATPATLTGALLPGEPYTSTAATFTGFPEPEVSHGVQRQLGTTGAIETLPANGVFAVGYRYRPATRGYSLAGEVWSYGDGWSAVIAPPAVAPTVSLARTPAGAVTQGDSVTITATRTGTPDPTPVWTITRNGAPFTSPAGAWNRVIDDIEDGDYVVSVTVTNSAGSATDTMSFTVAAASTDVAPYVITNPAMPALTAGVPVTVPAATFGGNPNPTSTHKIQRRLPPSGTPEDVVTGLTFTPAANYQYSRASTATNGVGSPAVANSAWSDTVPQVDWAFSEADGVLTIPIMPGQPNTPSVTNITPNSARIVPGTSPTPAVTQILMIPEGDFNETQPELTTFGNSVSFQGNSTSGYLPSTAYRIWRESATAEFDTPAAVEFVDTFSTNLGANLAGHVSESSHVWSAPLTTTGMWITPGGRVRGLSNNSARNMQLNNYELPAQGGYIEASAYAMGANQPGQAAERRAGTLGFLAFGIDVDNYLQLAFFVPSAGGASDAIRVHERIGGNISTLITYSVPGMGDVMAEHTARLSINRSTKAISLLVGGVEVGTGTYTGTYPVGTKTGVRWESYTSQAPSDRSAMQFNELSAGGL</sequence>
<dbReference type="AlphaFoldDB" id="A0A086Y0H9"/>
<evidence type="ECO:0000256" key="1">
    <source>
        <dbReference type="SAM" id="MobiDB-lite"/>
    </source>
</evidence>
<gene>
    <name evidence="2" type="ORF">CN97_00690</name>
</gene>
<evidence type="ECO:0000313" key="3">
    <source>
        <dbReference type="Proteomes" id="UP000028826"/>
    </source>
</evidence>
<dbReference type="EMBL" id="JGYG01000010">
    <property type="protein sequence ID" value="KFI27779.1"/>
    <property type="molecule type" value="Genomic_DNA"/>
</dbReference>
<name>A0A086Y0H9_9RHOB</name>
<reference evidence="2 3" key="1">
    <citation type="submission" date="2014-03" db="EMBL/GenBank/DDBJ databases">
        <title>Genome of Haematobacter massiliensis CCUG 47968.</title>
        <authorList>
            <person name="Wang D."/>
            <person name="Wang G."/>
        </authorList>
    </citation>
    <scope>NUCLEOTIDE SEQUENCE [LARGE SCALE GENOMIC DNA]</scope>
    <source>
        <strain evidence="2 3">CCUG 47968</strain>
    </source>
</reference>
<dbReference type="STRING" id="195105.CN97_00690"/>
<dbReference type="Proteomes" id="UP000028826">
    <property type="component" value="Unassembled WGS sequence"/>
</dbReference>
<proteinExistence type="predicted"/>
<protein>
    <recommendedName>
        <fullName evidence="4">Ig-like domain-containing protein</fullName>
    </recommendedName>
</protein>
<keyword evidence="3" id="KW-1185">Reference proteome</keyword>
<dbReference type="SUPFAM" id="SSF48726">
    <property type="entry name" value="Immunoglobulin"/>
    <property type="match status" value="1"/>
</dbReference>